<protein>
    <submittedName>
        <fullName evidence="8">Glycosyltransferase family 31 protein</fullName>
    </submittedName>
</protein>
<dbReference type="Gene3D" id="3.90.550.50">
    <property type="match status" value="1"/>
</dbReference>
<feature type="region of interest" description="Disordered" evidence="7">
    <location>
        <begin position="618"/>
        <end position="671"/>
    </location>
</feature>
<name>A0A6G1KN18_9PLEO</name>
<evidence type="ECO:0000256" key="2">
    <source>
        <dbReference type="ARBA" id="ARBA00006462"/>
    </source>
</evidence>
<dbReference type="InterPro" id="IPR026050">
    <property type="entry name" value="C1GALT1/C1GALT1_chp1"/>
</dbReference>
<feature type="compositionally biased region" description="Polar residues" evidence="7">
    <location>
        <begin position="645"/>
        <end position="663"/>
    </location>
</feature>
<dbReference type="PANTHER" id="PTHR23033">
    <property type="entry name" value="BETA1,3-GALACTOSYLTRANSFERASE"/>
    <property type="match status" value="1"/>
</dbReference>
<feature type="compositionally biased region" description="Basic and acidic residues" evidence="7">
    <location>
        <begin position="620"/>
        <end position="644"/>
    </location>
</feature>
<dbReference type="AlphaFoldDB" id="A0A6G1KN18"/>
<keyword evidence="4" id="KW-0735">Signal-anchor</keyword>
<keyword evidence="9" id="KW-1185">Reference proteome</keyword>
<dbReference type="EMBL" id="MU005765">
    <property type="protein sequence ID" value="KAF2713791.1"/>
    <property type="molecule type" value="Genomic_DNA"/>
</dbReference>
<dbReference type="PANTHER" id="PTHR23033:SF47">
    <property type="entry name" value="APPLE DOMAIN-CONTAINING PROTEIN-RELATED"/>
    <property type="match status" value="1"/>
</dbReference>
<keyword evidence="6" id="KW-0472">Membrane</keyword>
<evidence type="ECO:0000256" key="1">
    <source>
        <dbReference type="ARBA" id="ARBA00004606"/>
    </source>
</evidence>
<accession>A0A6G1KN18</accession>
<dbReference type="Proteomes" id="UP000799428">
    <property type="component" value="Unassembled WGS sequence"/>
</dbReference>
<proteinExistence type="inferred from homology"/>
<feature type="region of interest" description="Disordered" evidence="7">
    <location>
        <begin position="216"/>
        <end position="306"/>
    </location>
</feature>
<evidence type="ECO:0000256" key="3">
    <source>
        <dbReference type="ARBA" id="ARBA00022692"/>
    </source>
</evidence>
<comment type="subcellular location">
    <subcellularLocation>
        <location evidence="1">Membrane</location>
        <topology evidence="1">Single-pass type II membrane protein</topology>
    </subcellularLocation>
</comment>
<keyword evidence="5" id="KW-1133">Transmembrane helix</keyword>
<dbReference type="GO" id="GO:0016740">
    <property type="term" value="F:transferase activity"/>
    <property type="evidence" value="ECO:0007669"/>
    <property type="project" value="UniProtKB-KW"/>
</dbReference>
<evidence type="ECO:0000256" key="7">
    <source>
        <dbReference type="SAM" id="MobiDB-lite"/>
    </source>
</evidence>
<dbReference type="GO" id="GO:0016020">
    <property type="term" value="C:membrane"/>
    <property type="evidence" value="ECO:0007669"/>
    <property type="project" value="UniProtKB-SubCell"/>
</dbReference>
<reference evidence="8" key="1">
    <citation type="journal article" date="2020" name="Stud. Mycol.">
        <title>101 Dothideomycetes genomes: a test case for predicting lifestyles and emergence of pathogens.</title>
        <authorList>
            <person name="Haridas S."/>
            <person name="Albert R."/>
            <person name="Binder M."/>
            <person name="Bloem J."/>
            <person name="Labutti K."/>
            <person name="Salamov A."/>
            <person name="Andreopoulos B."/>
            <person name="Baker S."/>
            <person name="Barry K."/>
            <person name="Bills G."/>
            <person name="Bluhm B."/>
            <person name="Cannon C."/>
            <person name="Castanera R."/>
            <person name="Culley D."/>
            <person name="Daum C."/>
            <person name="Ezra D."/>
            <person name="Gonzalez J."/>
            <person name="Henrissat B."/>
            <person name="Kuo A."/>
            <person name="Liang C."/>
            <person name="Lipzen A."/>
            <person name="Lutzoni F."/>
            <person name="Magnuson J."/>
            <person name="Mondo S."/>
            <person name="Nolan M."/>
            <person name="Ohm R."/>
            <person name="Pangilinan J."/>
            <person name="Park H.-J."/>
            <person name="Ramirez L."/>
            <person name="Alfaro M."/>
            <person name="Sun H."/>
            <person name="Tritt A."/>
            <person name="Yoshinaga Y."/>
            <person name="Zwiers L.-H."/>
            <person name="Turgeon B."/>
            <person name="Goodwin S."/>
            <person name="Spatafora J."/>
            <person name="Crous P."/>
            <person name="Grigoriev I."/>
        </authorList>
    </citation>
    <scope>NUCLEOTIDE SEQUENCE</scope>
    <source>
        <strain evidence="8">CBS 279.74</strain>
    </source>
</reference>
<organism evidence="8 9">
    <name type="scientific">Pleomassaria siparia CBS 279.74</name>
    <dbReference type="NCBI Taxonomy" id="1314801"/>
    <lineage>
        <taxon>Eukaryota</taxon>
        <taxon>Fungi</taxon>
        <taxon>Dikarya</taxon>
        <taxon>Ascomycota</taxon>
        <taxon>Pezizomycotina</taxon>
        <taxon>Dothideomycetes</taxon>
        <taxon>Pleosporomycetidae</taxon>
        <taxon>Pleosporales</taxon>
        <taxon>Pleomassariaceae</taxon>
        <taxon>Pleomassaria</taxon>
    </lineage>
</organism>
<evidence type="ECO:0000256" key="5">
    <source>
        <dbReference type="ARBA" id="ARBA00022989"/>
    </source>
</evidence>
<evidence type="ECO:0000256" key="4">
    <source>
        <dbReference type="ARBA" id="ARBA00022968"/>
    </source>
</evidence>
<evidence type="ECO:0000256" key="6">
    <source>
        <dbReference type="ARBA" id="ARBA00023136"/>
    </source>
</evidence>
<gene>
    <name evidence="8" type="ORF">K504DRAFT_479429</name>
</gene>
<dbReference type="OrthoDB" id="414175at2759"/>
<keyword evidence="3" id="KW-0812">Transmembrane</keyword>
<comment type="similarity">
    <text evidence="2">Belongs to the glycosyltransferase 31 family. Beta3-Gal-T subfamily.</text>
</comment>
<keyword evidence="8" id="KW-0808">Transferase</keyword>
<evidence type="ECO:0000313" key="8">
    <source>
        <dbReference type="EMBL" id="KAF2713791.1"/>
    </source>
</evidence>
<evidence type="ECO:0000313" key="9">
    <source>
        <dbReference type="Proteomes" id="UP000799428"/>
    </source>
</evidence>
<sequence length="757" mass="86472">MNLADRHNTLRHNATAPAIFFQLPPDYSPVDVHASSFRFKAPLIYTTKRGNTPRCQLMQDFYALKYNEDGTMYKMTGYEIRGYRSSTVAGSIKPESGMGMLDGKWTKIWLVGYCADDDWNKRMLFSSKRGTWEDGDGRRILSILGMTRRPNRDLLVSCWVMKLCCLPLPTSPAMPLLTPSRVATIVLALSLLSFLWSFGHSEQFVLPVSIHDAPAQKPASVVGNPSGENMIPYVPPEGYDHAPKPKPKPKPKPEPELLDVTPTGMLNPKPVESKSSEATGEEEKKDKEDDKQKEVEKEKPKETRTASELVPVTTTFCKDVRGAPDVMVVVKTSKSDIDSHLPTHLKTLLSCVPNFAIFSDHAGKIEGFDVHDALDTISTKTKASHDEFDEYEKIQQDANYNPDRAKTKELDKWKFLPMVYKAHKMHPGSRFYIFIEADTALSWTNMLQWMDRLDYRIPYYVGAPKFLNNMKFAQGGPGIMLSYGAMKQYAKMYDERYTSSWESRVGKECCGDMVLATAMAESHVEFYSGFPLLQGERPETLDWTDRHWCAPVVSWHHLMPQEIEKMWTVQNNWTSSNGWELPQLFRDAFDTFILPLLQDTKDGWNNLSQDVKIIGPNSKKIKEQEEKEKADKEKQTKRNEDKQKTQPYQEQDTTKPKGNNQTGDDAGNLSEFRPEIDNAATSAETCKRLCEITEDCVQWRYTSKGDHECTLGKTVRLGHMVDQKGSENDYSSGWMMEKIKKKAQQWDCKEPKWKFNQ</sequence>
<feature type="compositionally biased region" description="Basic and acidic residues" evidence="7">
    <location>
        <begin position="271"/>
        <end position="305"/>
    </location>
</feature>